<evidence type="ECO:0000256" key="5">
    <source>
        <dbReference type="ARBA" id="ARBA00023040"/>
    </source>
</evidence>
<evidence type="ECO:0000256" key="8">
    <source>
        <dbReference type="ARBA" id="ARBA00023224"/>
    </source>
</evidence>
<evidence type="ECO:0000256" key="3">
    <source>
        <dbReference type="ARBA" id="ARBA00022692"/>
    </source>
</evidence>
<dbReference type="RefSeq" id="XP_031568797.1">
    <property type="nucleotide sequence ID" value="XM_031712937.1"/>
</dbReference>
<keyword evidence="2" id="KW-1003">Cell membrane</keyword>
<dbReference type="InterPro" id="IPR017452">
    <property type="entry name" value="GPCR_Rhodpsn_7TM"/>
</dbReference>
<dbReference type="Proteomes" id="UP000515163">
    <property type="component" value="Unplaced"/>
</dbReference>
<keyword evidence="7 9" id="KW-0675">Receptor</keyword>
<evidence type="ECO:0000313" key="13">
    <source>
        <dbReference type="RefSeq" id="XP_031568797.1"/>
    </source>
</evidence>
<dbReference type="AlphaFoldDB" id="A0A6P8IPK7"/>
<evidence type="ECO:0000256" key="2">
    <source>
        <dbReference type="ARBA" id="ARBA00022475"/>
    </source>
</evidence>
<dbReference type="InterPro" id="IPR000276">
    <property type="entry name" value="GPCR_Rhodpsn"/>
</dbReference>
<feature type="transmembrane region" description="Helical" evidence="10">
    <location>
        <begin position="165"/>
        <end position="186"/>
    </location>
</feature>
<dbReference type="PROSITE" id="PS50262">
    <property type="entry name" value="G_PROTEIN_RECEP_F1_2"/>
    <property type="match status" value="1"/>
</dbReference>
<dbReference type="SUPFAM" id="SSF81321">
    <property type="entry name" value="Family A G protein-coupled receptor-like"/>
    <property type="match status" value="1"/>
</dbReference>
<dbReference type="GO" id="GO:0005886">
    <property type="term" value="C:plasma membrane"/>
    <property type="evidence" value="ECO:0007669"/>
    <property type="project" value="UniProtKB-SubCell"/>
</dbReference>
<evidence type="ECO:0000256" key="9">
    <source>
        <dbReference type="RuleBase" id="RU000688"/>
    </source>
</evidence>
<dbReference type="PRINTS" id="PR00237">
    <property type="entry name" value="GPCRRHODOPSN"/>
</dbReference>
<dbReference type="InParanoid" id="A0A6P8IPK7"/>
<feature type="transmembrane region" description="Helical" evidence="10">
    <location>
        <begin position="83"/>
        <end position="104"/>
    </location>
</feature>
<proteinExistence type="inferred from homology"/>
<evidence type="ECO:0000256" key="4">
    <source>
        <dbReference type="ARBA" id="ARBA00022989"/>
    </source>
</evidence>
<feature type="transmembrane region" description="Helical" evidence="10">
    <location>
        <begin position="124"/>
        <end position="144"/>
    </location>
</feature>
<keyword evidence="12" id="KW-1185">Reference proteome</keyword>
<evidence type="ECO:0000259" key="11">
    <source>
        <dbReference type="PROSITE" id="PS50262"/>
    </source>
</evidence>
<keyword evidence="4 10" id="KW-1133">Transmembrane helix</keyword>
<name>A0A6P8IPK7_ACTTE</name>
<dbReference type="PANTHER" id="PTHR24230">
    <property type="entry name" value="G-PROTEIN COUPLED RECEPTOR"/>
    <property type="match status" value="1"/>
</dbReference>
<dbReference type="GO" id="GO:0008528">
    <property type="term" value="F:G protein-coupled peptide receptor activity"/>
    <property type="evidence" value="ECO:0007669"/>
    <property type="project" value="TreeGrafter"/>
</dbReference>
<feature type="transmembrane region" description="Helical" evidence="10">
    <location>
        <begin position="292"/>
        <end position="313"/>
    </location>
</feature>
<dbReference type="GeneID" id="116303407"/>
<gene>
    <name evidence="13" type="primary">LOC116303407</name>
</gene>
<dbReference type="GO" id="GO:0007218">
    <property type="term" value="P:neuropeptide signaling pathway"/>
    <property type="evidence" value="ECO:0007669"/>
    <property type="project" value="TreeGrafter"/>
</dbReference>
<sequence length="413" mass="46714">MTRNFSQLSVDYENLTNLTSRSSTRTYVNSPTSDQNLVILSVTLSLIALLGTLSNSVVVIMTKRESRYEGPIEEMRRRSLVSYFIYNLSLSDLLGSLFSCPSLIIQQYVASLQTKIGCSIVRLVSYAFPTLSTQILAVICLERYMNLVFPFRSFPMVLTRRMVKCAWGFTAFWSLAISFTFSVNIIEVQGNFYVFQCALDLEDPTKKAFYMTSLFFTFVLPLIIICFSTIRSAIVITKLKCGCKPNPSAKVRSTWLVIWLVVIFGATSFPFAVYQGIKSFNGQIVDPSTDFIILYVCAILVFSNGVVNTFMYYKNMKSMKQKIDGLFGRRSPMKPNTVNLAMTFENVTYKPESLLRVPSVSLFEGRFDSVHGATLEQRLNTSLEMPIKTDEERSFSHVQLSVPKCPLQVVSVH</sequence>
<feature type="transmembrane region" description="Helical" evidence="10">
    <location>
        <begin position="208"/>
        <end position="234"/>
    </location>
</feature>
<feature type="domain" description="G-protein coupled receptors family 1 profile" evidence="11">
    <location>
        <begin position="54"/>
        <end position="312"/>
    </location>
</feature>
<protein>
    <submittedName>
        <fullName evidence="13">Uncharacterized protein LOC116303407</fullName>
    </submittedName>
</protein>
<comment type="similarity">
    <text evidence="9">Belongs to the G-protein coupled receptor 1 family.</text>
</comment>
<dbReference type="KEGG" id="aten:116303407"/>
<dbReference type="CDD" id="cd00637">
    <property type="entry name" value="7tm_classA_rhodopsin-like"/>
    <property type="match status" value="1"/>
</dbReference>
<dbReference type="Gene3D" id="1.20.1070.10">
    <property type="entry name" value="Rhodopsin 7-helix transmembrane proteins"/>
    <property type="match status" value="1"/>
</dbReference>
<dbReference type="PROSITE" id="PS00237">
    <property type="entry name" value="G_PROTEIN_RECEP_F1_1"/>
    <property type="match status" value="1"/>
</dbReference>
<keyword evidence="6 10" id="KW-0472">Membrane</keyword>
<feature type="transmembrane region" description="Helical" evidence="10">
    <location>
        <begin position="255"/>
        <end position="277"/>
    </location>
</feature>
<keyword evidence="8 9" id="KW-0807">Transducer</keyword>
<dbReference type="PANTHER" id="PTHR24230:SF75">
    <property type="entry name" value="RELAXIN FAMILY PEPTIDE RECEPTOR 3"/>
    <property type="match status" value="1"/>
</dbReference>
<feature type="transmembrane region" description="Helical" evidence="10">
    <location>
        <begin position="37"/>
        <end position="62"/>
    </location>
</feature>
<keyword evidence="3 9" id="KW-0812">Transmembrane</keyword>
<evidence type="ECO:0000256" key="6">
    <source>
        <dbReference type="ARBA" id="ARBA00023136"/>
    </source>
</evidence>
<accession>A0A6P8IPK7</accession>
<evidence type="ECO:0000313" key="12">
    <source>
        <dbReference type="Proteomes" id="UP000515163"/>
    </source>
</evidence>
<keyword evidence="5 9" id="KW-0297">G-protein coupled receptor</keyword>
<reference evidence="13" key="1">
    <citation type="submission" date="2025-08" db="UniProtKB">
        <authorList>
            <consortium name="RefSeq"/>
        </authorList>
    </citation>
    <scope>IDENTIFICATION</scope>
    <source>
        <tissue evidence="13">Tentacle</tissue>
    </source>
</reference>
<dbReference type="Pfam" id="PF00001">
    <property type="entry name" value="7tm_1"/>
    <property type="match status" value="1"/>
</dbReference>
<organism evidence="12 13">
    <name type="scientific">Actinia tenebrosa</name>
    <name type="common">Australian red waratah sea anemone</name>
    <dbReference type="NCBI Taxonomy" id="6105"/>
    <lineage>
        <taxon>Eukaryota</taxon>
        <taxon>Metazoa</taxon>
        <taxon>Cnidaria</taxon>
        <taxon>Anthozoa</taxon>
        <taxon>Hexacorallia</taxon>
        <taxon>Actiniaria</taxon>
        <taxon>Actiniidae</taxon>
        <taxon>Actinia</taxon>
    </lineage>
</organism>
<evidence type="ECO:0000256" key="10">
    <source>
        <dbReference type="SAM" id="Phobius"/>
    </source>
</evidence>
<comment type="subcellular location">
    <subcellularLocation>
        <location evidence="1">Cell membrane</location>
        <topology evidence="1">Multi-pass membrane protein</topology>
    </subcellularLocation>
</comment>
<evidence type="ECO:0000256" key="7">
    <source>
        <dbReference type="ARBA" id="ARBA00023170"/>
    </source>
</evidence>
<evidence type="ECO:0000256" key="1">
    <source>
        <dbReference type="ARBA" id="ARBA00004651"/>
    </source>
</evidence>